<accession>A0ABV7T2J9</accession>
<feature type="transmembrane region" description="Helical" evidence="6">
    <location>
        <begin position="128"/>
        <end position="149"/>
    </location>
</feature>
<dbReference type="EMBL" id="JBHRXZ010000016">
    <property type="protein sequence ID" value="MFC3607420.1"/>
    <property type="molecule type" value="Genomic_DNA"/>
</dbReference>
<feature type="transmembrane region" description="Helical" evidence="6">
    <location>
        <begin position="311"/>
        <end position="331"/>
    </location>
</feature>
<feature type="transmembrane region" description="Helical" evidence="6">
    <location>
        <begin position="191"/>
        <end position="211"/>
    </location>
</feature>
<evidence type="ECO:0000256" key="1">
    <source>
        <dbReference type="ARBA" id="ARBA00004651"/>
    </source>
</evidence>
<feature type="transmembrane region" description="Helical" evidence="6">
    <location>
        <begin position="470"/>
        <end position="489"/>
    </location>
</feature>
<name>A0ABV7T2J9_9GAMM</name>
<evidence type="ECO:0000313" key="8">
    <source>
        <dbReference type="Proteomes" id="UP001595630"/>
    </source>
</evidence>
<feature type="transmembrane region" description="Helical" evidence="6">
    <location>
        <begin position="382"/>
        <end position="401"/>
    </location>
</feature>
<dbReference type="PANTHER" id="PTHR30250">
    <property type="entry name" value="PST FAMILY PREDICTED COLANIC ACID TRANSPORTER"/>
    <property type="match status" value="1"/>
</dbReference>
<dbReference type="PANTHER" id="PTHR30250:SF26">
    <property type="entry name" value="PSMA PROTEIN"/>
    <property type="match status" value="1"/>
</dbReference>
<comment type="subcellular location">
    <subcellularLocation>
        <location evidence="1">Cell membrane</location>
        <topology evidence="1">Multi-pass membrane protein</topology>
    </subcellularLocation>
</comment>
<gene>
    <name evidence="7" type="ORF">ACFOMF_06485</name>
</gene>
<evidence type="ECO:0000256" key="5">
    <source>
        <dbReference type="ARBA" id="ARBA00023136"/>
    </source>
</evidence>
<dbReference type="Proteomes" id="UP001595630">
    <property type="component" value="Unassembled WGS sequence"/>
</dbReference>
<evidence type="ECO:0000256" key="2">
    <source>
        <dbReference type="ARBA" id="ARBA00022475"/>
    </source>
</evidence>
<sequence>MPDSKRLSVLRNTGLNYLGQAYALLIGILILPFYLGHLGAEAYGLIGFFAVMQAWLLLLDAGLSPSLVRQVAHLRGSAAAGRFESGRLLRSFELIVLPVALITALAVYLASGWIAAHWLQARELAPERIADCVALMGAMVALRLYATLYKSGLQGLELHGWLNLANVLIATLRYFGGLILVAWVSQNPVDFFLFHVAVAGLETLAFAAKAYREMPRPRAFIGFDWPTVRPVLPFAASMSLTTGLWILLTQVDKTVLSNVLLLEEYGYFSLVALISTGLLTLINPLVQTLLPRLTMLTAEGRITDMKRLYLNASRFVCSFLFPLAAVIAFHAEDLIFAWTGDAQAAAWSAPILFWYALGSAILAVSGFQFYLQYAHGQLRLHLWFSLVSTAISVPLVLFAAFEYGAYGAALSWFLLRLVTYLIWPAFIHRRFAPGIHGPWVLDQVRISLVTLVGLLLGEPLFMAITAEDRFHILAGLAASGLLCLTLVALSSRPLYLKLYLLINKPSL</sequence>
<keyword evidence="5 6" id="KW-0472">Membrane</keyword>
<evidence type="ECO:0000256" key="4">
    <source>
        <dbReference type="ARBA" id="ARBA00022989"/>
    </source>
</evidence>
<evidence type="ECO:0000256" key="3">
    <source>
        <dbReference type="ARBA" id="ARBA00022692"/>
    </source>
</evidence>
<feature type="transmembrane region" description="Helical" evidence="6">
    <location>
        <begin position="268"/>
        <end position="290"/>
    </location>
</feature>
<dbReference type="InterPro" id="IPR050833">
    <property type="entry name" value="Poly_Biosynth_Transport"/>
</dbReference>
<feature type="transmembrane region" description="Helical" evidence="6">
    <location>
        <begin position="407"/>
        <end position="426"/>
    </location>
</feature>
<reference evidence="8" key="1">
    <citation type="journal article" date="2019" name="Int. J. Syst. Evol. Microbiol.">
        <title>The Global Catalogue of Microorganisms (GCM) 10K type strain sequencing project: providing services to taxonomists for standard genome sequencing and annotation.</title>
        <authorList>
            <consortium name="The Broad Institute Genomics Platform"/>
            <consortium name="The Broad Institute Genome Sequencing Center for Infectious Disease"/>
            <person name="Wu L."/>
            <person name="Ma J."/>
        </authorList>
    </citation>
    <scope>NUCLEOTIDE SEQUENCE [LARGE SCALE GENOMIC DNA]</scope>
    <source>
        <strain evidence="8">KCTC 42447</strain>
    </source>
</reference>
<comment type="caution">
    <text evidence="7">The sequence shown here is derived from an EMBL/GenBank/DDBJ whole genome shotgun (WGS) entry which is preliminary data.</text>
</comment>
<feature type="transmembrane region" description="Helical" evidence="6">
    <location>
        <begin position="161"/>
        <end position="185"/>
    </location>
</feature>
<feature type="transmembrane region" description="Helical" evidence="6">
    <location>
        <begin position="15"/>
        <end position="36"/>
    </location>
</feature>
<feature type="transmembrane region" description="Helical" evidence="6">
    <location>
        <begin position="446"/>
        <end position="464"/>
    </location>
</feature>
<evidence type="ECO:0000256" key="6">
    <source>
        <dbReference type="SAM" id="Phobius"/>
    </source>
</evidence>
<feature type="transmembrane region" description="Helical" evidence="6">
    <location>
        <begin position="42"/>
        <end position="59"/>
    </location>
</feature>
<proteinExistence type="predicted"/>
<keyword evidence="8" id="KW-1185">Reference proteome</keyword>
<keyword evidence="3 6" id="KW-0812">Transmembrane</keyword>
<evidence type="ECO:0000313" key="7">
    <source>
        <dbReference type="EMBL" id="MFC3607420.1"/>
    </source>
</evidence>
<keyword evidence="2" id="KW-1003">Cell membrane</keyword>
<organism evidence="7 8">
    <name type="scientific">Stutzerimonas tarimensis</name>
    <dbReference type="NCBI Taxonomy" id="1507735"/>
    <lineage>
        <taxon>Bacteria</taxon>
        <taxon>Pseudomonadati</taxon>
        <taxon>Pseudomonadota</taxon>
        <taxon>Gammaproteobacteria</taxon>
        <taxon>Pseudomonadales</taxon>
        <taxon>Pseudomonadaceae</taxon>
        <taxon>Stutzerimonas</taxon>
    </lineage>
</organism>
<feature type="transmembrane region" description="Helical" evidence="6">
    <location>
        <begin position="94"/>
        <end position="116"/>
    </location>
</feature>
<feature type="transmembrane region" description="Helical" evidence="6">
    <location>
        <begin position="231"/>
        <end position="248"/>
    </location>
</feature>
<keyword evidence="4 6" id="KW-1133">Transmembrane helix</keyword>
<protein>
    <submittedName>
        <fullName evidence="7">Polysaccharide biosynthesis protein</fullName>
    </submittedName>
</protein>
<feature type="transmembrane region" description="Helical" evidence="6">
    <location>
        <begin position="351"/>
        <end position="370"/>
    </location>
</feature>
<dbReference type="RefSeq" id="WP_386362525.1">
    <property type="nucleotide sequence ID" value="NZ_JBHRXZ010000016.1"/>
</dbReference>